<reference evidence="3" key="1">
    <citation type="submission" date="2010-06" db="EMBL/GenBank/DDBJ databases">
        <authorList>
            <person name="Jiang H."/>
            <person name="Abraham K."/>
            <person name="Ali S."/>
            <person name="Alsbrooks S.L."/>
            <person name="Anim B.N."/>
            <person name="Anosike U.S."/>
            <person name="Attaway T."/>
            <person name="Bandaranaike D.P."/>
            <person name="Battles P.K."/>
            <person name="Bell S.N."/>
            <person name="Bell A.V."/>
            <person name="Beltran B."/>
            <person name="Bickham C."/>
            <person name="Bustamante Y."/>
            <person name="Caleb T."/>
            <person name="Canada A."/>
            <person name="Cardenas V."/>
            <person name="Carter K."/>
            <person name="Chacko J."/>
            <person name="Chandrabose M.N."/>
            <person name="Chavez D."/>
            <person name="Chavez A."/>
            <person name="Chen L."/>
            <person name="Chu H.-S."/>
            <person name="Claassen K.J."/>
            <person name="Cockrell R."/>
            <person name="Collins M."/>
            <person name="Cooper J.A."/>
            <person name="Cree A."/>
            <person name="Curry S.M."/>
            <person name="Da Y."/>
            <person name="Dao M.D."/>
            <person name="Das B."/>
            <person name="Davila M.-L."/>
            <person name="Davy-Carroll L."/>
            <person name="Denson S."/>
            <person name="Dinh H."/>
            <person name="Ebong V.E."/>
            <person name="Edwards J.R."/>
            <person name="Egan A."/>
            <person name="El-Daye J."/>
            <person name="Escobedo L."/>
            <person name="Fernandez S."/>
            <person name="Fernando P.R."/>
            <person name="Flagg N."/>
            <person name="Forbes L.D."/>
            <person name="Fowler R.G."/>
            <person name="Fu Q."/>
            <person name="Gabisi R.A."/>
            <person name="Ganer J."/>
            <person name="Garbino Pronczuk A."/>
            <person name="Garcia R.M."/>
            <person name="Garner T."/>
            <person name="Garrett T.E."/>
            <person name="Gonzalez D.A."/>
            <person name="Hamid H."/>
            <person name="Hawkins E.S."/>
            <person name="Hirani K."/>
            <person name="Hogues M.E."/>
            <person name="Hollins B."/>
            <person name="Hsiao C.-H."/>
            <person name="Jabil R."/>
            <person name="James M.L."/>
            <person name="Jhangiani S.N."/>
            <person name="Johnson B."/>
            <person name="Johnson Q."/>
            <person name="Joshi V."/>
            <person name="Kalu J.B."/>
            <person name="Kam C."/>
            <person name="Kashfia A."/>
            <person name="Keebler J."/>
            <person name="Kisamo H."/>
            <person name="Kovar C.L."/>
            <person name="Lago L.A."/>
            <person name="Lai C.-Y."/>
            <person name="Laidlaw J."/>
            <person name="Lara F."/>
            <person name="Le T.-K."/>
            <person name="Lee S.L."/>
            <person name="Legall F.H."/>
            <person name="Lemon S.J."/>
            <person name="Lewis L.R."/>
            <person name="Li B."/>
            <person name="Liu Y."/>
            <person name="Liu Y.-S."/>
            <person name="Lopez J."/>
            <person name="Lozado R.J."/>
            <person name="Lu J."/>
            <person name="Madu R.C."/>
            <person name="Maheshwari M."/>
            <person name="Maheshwari R."/>
            <person name="Malloy K."/>
            <person name="Martinez E."/>
            <person name="Mathew T."/>
            <person name="Mercado I.C."/>
            <person name="Mercado C."/>
            <person name="Meyer B."/>
            <person name="Montgomery K."/>
            <person name="Morgan M.B."/>
            <person name="Munidasa M."/>
            <person name="Nazareth L.V."/>
            <person name="Nelson J."/>
            <person name="Ng B.M."/>
            <person name="Nguyen N.B."/>
            <person name="Nguyen P.Q."/>
            <person name="Nguyen T."/>
            <person name="Obregon M."/>
            <person name="Okwuonu G.O."/>
            <person name="Onwere C.G."/>
            <person name="Orozco G."/>
            <person name="Parra A."/>
            <person name="Patel S."/>
            <person name="Patil S."/>
            <person name="Perez A."/>
            <person name="Perez Y."/>
            <person name="Pham C."/>
            <person name="Primus E.L."/>
            <person name="Pu L.-L."/>
            <person name="Puazo M."/>
            <person name="Qin X."/>
            <person name="Quiroz J.B."/>
            <person name="Reese J."/>
            <person name="Richards S."/>
            <person name="Rives C.M."/>
            <person name="Robberts R."/>
            <person name="Ruiz S.J."/>
            <person name="Ruiz M.J."/>
            <person name="Santibanez J."/>
            <person name="Schneider B.W."/>
            <person name="Sisson I."/>
            <person name="Smith M."/>
            <person name="Sodergren E."/>
            <person name="Song X.-Z."/>
            <person name="Song B.B."/>
            <person name="Summersgill H."/>
            <person name="Thelus R."/>
            <person name="Thornton R.D."/>
            <person name="Trejos Z.Y."/>
            <person name="Usmani K."/>
            <person name="Vattathil S."/>
            <person name="Villasana D."/>
            <person name="Walker D.L."/>
            <person name="Wang S."/>
            <person name="Wang K."/>
            <person name="White C.S."/>
            <person name="Williams A.C."/>
            <person name="Williamson J."/>
            <person name="Wilson K."/>
            <person name="Woghiren I.O."/>
            <person name="Woodworth J.R."/>
            <person name="Worley K.C."/>
            <person name="Wright R.A."/>
            <person name="Wu W."/>
            <person name="Young L."/>
            <person name="Zhang L."/>
            <person name="Zhang J."/>
            <person name="Zhu Y."/>
            <person name="Muzny D.M."/>
            <person name="Weinstock G."/>
            <person name="Gibbs R.A."/>
        </authorList>
    </citation>
    <scope>NUCLEOTIDE SEQUENCE [LARGE SCALE GENOMIC DNA]</scope>
    <source>
        <strain evidence="3">LSR1</strain>
    </source>
</reference>
<keyword evidence="1" id="KW-0732">Signal</keyword>
<dbReference type="AlphaFoldDB" id="A0A8R1W4I7"/>
<dbReference type="KEGG" id="api:100572066"/>
<dbReference type="RefSeq" id="XP_003242188.1">
    <property type="nucleotide sequence ID" value="XM_003242140.3"/>
</dbReference>
<dbReference type="GeneID" id="100572066"/>
<organism evidence="2 3">
    <name type="scientific">Acyrthosiphon pisum</name>
    <name type="common">Pea aphid</name>
    <dbReference type="NCBI Taxonomy" id="7029"/>
    <lineage>
        <taxon>Eukaryota</taxon>
        <taxon>Metazoa</taxon>
        <taxon>Ecdysozoa</taxon>
        <taxon>Arthropoda</taxon>
        <taxon>Hexapoda</taxon>
        <taxon>Insecta</taxon>
        <taxon>Pterygota</taxon>
        <taxon>Neoptera</taxon>
        <taxon>Paraneoptera</taxon>
        <taxon>Hemiptera</taxon>
        <taxon>Sternorrhyncha</taxon>
        <taxon>Aphidomorpha</taxon>
        <taxon>Aphidoidea</taxon>
        <taxon>Aphididae</taxon>
        <taxon>Macrosiphini</taxon>
        <taxon>Acyrthosiphon</taxon>
    </lineage>
</organism>
<evidence type="ECO:0000313" key="3">
    <source>
        <dbReference type="Proteomes" id="UP000007819"/>
    </source>
</evidence>
<accession>A0A8R1W4I7</accession>
<dbReference type="Proteomes" id="UP000007819">
    <property type="component" value="Chromosome X"/>
</dbReference>
<reference evidence="2" key="2">
    <citation type="submission" date="2022-06" db="UniProtKB">
        <authorList>
            <consortium name="EnsemblMetazoa"/>
        </authorList>
    </citation>
    <scope>IDENTIFICATION</scope>
</reference>
<evidence type="ECO:0000256" key="1">
    <source>
        <dbReference type="SAM" id="SignalP"/>
    </source>
</evidence>
<proteinExistence type="predicted"/>
<protein>
    <submittedName>
        <fullName evidence="2">Uncharacterized protein</fullName>
    </submittedName>
</protein>
<feature type="signal peptide" evidence="1">
    <location>
        <begin position="1"/>
        <end position="23"/>
    </location>
</feature>
<evidence type="ECO:0000313" key="2">
    <source>
        <dbReference type="EnsemblMetazoa" id="XP_003242188.1"/>
    </source>
</evidence>
<name>A0A8R1W4I7_ACYPI</name>
<keyword evidence="3" id="KW-1185">Reference proteome</keyword>
<dbReference type="EnsemblMetazoa" id="XM_003242140.4">
    <property type="protein sequence ID" value="XP_003242188.1"/>
    <property type="gene ID" value="LOC100572066"/>
</dbReference>
<sequence length="131" mass="15005">MNCLKAVILLWTCIIAFHASVTAIVVDDYNISAISINSIGGLYKTVDVYFNRIRNKENQDEFDEIFKTPEAPYGPEQHIIGFFDKKMMLDMDMPNPSKKNAGLNRTLLELTEKLLQFNPSQKEMSTKLIEE</sequence>
<feature type="chain" id="PRO_5035726416" evidence="1">
    <location>
        <begin position="24"/>
        <end position="131"/>
    </location>
</feature>